<dbReference type="Proteomes" id="UP000664534">
    <property type="component" value="Unassembled WGS sequence"/>
</dbReference>
<dbReference type="InterPro" id="IPR000182">
    <property type="entry name" value="GNAT_dom"/>
</dbReference>
<dbReference type="SUPFAM" id="SSF55729">
    <property type="entry name" value="Acyl-CoA N-acyltransferases (Nat)"/>
    <property type="match status" value="1"/>
</dbReference>
<comment type="caution">
    <text evidence="2">The sequence shown here is derived from an EMBL/GenBank/DDBJ whole genome shotgun (WGS) entry which is preliminary data.</text>
</comment>
<dbReference type="GO" id="GO:0016747">
    <property type="term" value="F:acyltransferase activity, transferring groups other than amino-acyl groups"/>
    <property type="evidence" value="ECO:0007669"/>
    <property type="project" value="InterPro"/>
</dbReference>
<dbReference type="EMBL" id="CAJPDT010000008">
    <property type="protein sequence ID" value="CAF9911383.1"/>
    <property type="molecule type" value="Genomic_DNA"/>
</dbReference>
<keyword evidence="3" id="KW-1185">Reference proteome</keyword>
<evidence type="ECO:0000313" key="3">
    <source>
        <dbReference type="Proteomes" id="UP000664534"/>
    </source>
</evidence>
<evidence type="ECO:0000313" key="2">
    <source>
        <dbReference type="EMBL" id="CAF9911383.1"/>
    </source>
</evidence>
<sequence>MVLIVERAQETDIQRLLDIMYAAFSKDPWDRIMYPHIPAPEARGASIERWRDEISIDPTMHFMKVVDTDIGEIIALARWNVYEVERPESEWKSTKPRNWDIGANVEAANEFYNAVCESRQNFMGGKPHCRLNMLVCDPQHQRRGAGRMLLHWGLNRADNLVLEAYLEASSEGHHLYQSAGFEDVGTLDIDMTKYGGHGIHQHFVMTRAAQKPHSPKSASGSIP</sequence>
<dbReference type="Gene3D" id="3.40.630.30">
    <property type="match status" value="1"/>
</dbReference>
<proteinExistence type="predicted"/>
<dbReference type="OrthoDB" id="2832510at2759"/>
<accession>A0A8H3EW30</accession>
<evidence type="ECO:0000259" key="1">
    <source>
        <dbReference type="PROSITE" id="PS51186"/>
    </source>
</evidence>
<feature type="domain" description="N-acetyltransferase" evidence="1">
    <location>
        <begin position="60"/>
        <end position="210"/>
    </location>
</feature>
<dbReference type="PANTHER" id="PTHR42791">
    <property type="entry name" value="GNAT FAMILY ACETYLTRANSFERASE"/>
    <property type="match status" value="1"/>
</dbReference>
<dbReference type="AlphaFoldDB" id="A0A8H3EW30"/>
<organism evidence="2 3">
    <name type="scientific">Imshaugia aleurites</name>
    <dbReference type="NCBI Taxonomy" id="172621"/>
    <lineage>
        <taxon>Eukaryota</taxon>
        <taxon>Fungi</taxon>
        <taxon>Dikarya</taxon>
        <taxon>Ascomycota</taxon>
        <taxon>Pezizomycotina</taxon>
        <taxon>Lecanoromycetes</taxon>
        <taxon>OSLEUM clade</taxon>
        <taxon>Lecanoromycetidae</taxon>
        <taxon>Lecanorales</taxon>
        <taxon>Lecanorineae</taxon>
        <taxon>Parmeliaceae</taxon>
        <taxon>Imshaugia</taxon>
    </lineage>
</organism>
<name>A0A8H3EW30_9LECA</name>
<dbReference type="PROSITE" id="PS51186">
    <property type="entry name" value="GNAT"/>
    <property type="match status" value="1"/>
</dbReference>
<reference evidence="2" key="1">
    <citation type="submission" date="2021-03" db="EMBL/GenBank/DDBJ databases">
        <authorList>
            <person name="Tagirdzhanova G."/>
        </authorList>
    </citation>
    <scope>NUCLEOTIDE SEQUENCE</scope>
</reference>
<dbReference type="InterPro" id="IPR052523">
    <property type="entry name" value="Trichothecene_AcTrans"/>
</dbReference>
<dbReference type="PANTHER" id="PTHR42791:SF14">
    <property type="entry name" value="N-ACETYLTRANSFERASE DOMAIN-CONTAINING PROTEIN"/>
    <property type="match status" value="1"/>
</dbReference>
<dbReference type="CDD" id="cd04301">
    <property type="entry name" value="NAT_SF"/>
    <property type="match status" value="1"/>
</dbReference>
<dbReference type="Pfam" id="PF13508">
    <property type="entry name" value="Acetyltransf_7"/>
    <property type="match status" value="1"/>
</dbReference>
<protein>
    <recommendedName>
        <fullName evidence="1">N-acetyltransferase domain-containing protein</fullName>
    </recommendedName>
</protein>
<dbReference type="InterPro" id="IPR016181">
    <property type="entry name" value="Acyl_CoA_acyltransferase"/>
</dbReference>
<gene>
    <name evidence="2" type="ORF">IMSHALPRED_010014</name>
</gene>